<feature type="transmembrane region" description="Helical" evidence="2">
    <location>
        <begin position="104"/>
        <end position="124"/>
    </location>
</feature>
<feature type="transmembrane region" description="Helical" evidence="2">
    <location>
        <begin position="144"/>
        <end position="165"/>
    </location>
</feature>
<evidence type="ECO:0000313" key="3">
    <source>
        <dbReference type="EMBL" id="WAZ22662.1"/>
    </source>
</evidence>
<feature type="region of interest" description="Disordered" evidence="1">
    <location>
        <begin position="180"/>
        <end position="205"/>
    </location>
</feature>
<feature type="transmembrane region" description="Helical" evidence="2">
    <location>
        <begin position="12"/>
        <end position="31"/>
    </location>
</feature>
<protein>
    <submittedName>
        <fullName evidence="3">Uncharacterized protein</fullName>
    </submittedName>
</protein>
<evidence type="ECO:0000256" key="2">
    <source>
        <dbReference type="SAM" id="Phobius"/>
    </source>
</evidence>
<keyword evidence="2" id="KW-0472">Membrane</keyword>
<name>A0ABY7KGX1_9ACTN</name>
<dbReference type="RefSeq" id="WP_269660268.1">
    <property type="nucleotide sequence ID" value="NZ_CP114413.1"/>
</dbReference>
<evidence type="ECO:0000313" key="4">
    <source>
        <dbReference type="Proteomes" id="UP001164439"/>
    </source>
</evidence>
<organism evidence="3 4">
    <name type="scientific">Streptomyces cinnabarinus</name>
    <dbReference type="NCBI Taxonomy" id="67287"/>
    <lineage>
        <taxon>Bacteria</taxon>
        <taxon>Bacillati</taxon>
        <taxon>Actinomycetota</taxon>
        <taxon>Actinomycetes</taxon>
        <taxon>Kitasatosporales</taxon>
        <taxon>Streptomycetaceae</taxon>
        <taxon>Streptomyces</taxon>
    </lineage>
</organism>
<proteinExistence type="predicted"/>
<reference evidence="3" key="1">
    <citation type="submission" date="2022-12" db="EMBL/GenBank/DDBJ databases">
        <authorList>
            <person name="Ruckert C."/>
            <person name="Busche T."/>
            <person name="Kalinowski J."/>
            <person name="Wittmann C."/>
        </authorList>
    </citation>
    <scope>NUCLEOTIDE SEQUENCE</scope>
    <source>
        <strain evidence="3">DSM 40467</strain>
    </source>
</reference>
<evidence type="ECO:0000256" key="1">
    <source>
        <dbReference type="SAM" id="MobiDB-lite"/>
    </source>
</evidence>
<feature type="transmembrane region" description="Helical" evidence="2">
    <location>
        <begin position="318"/>
        <end position="340"/>
    </location>
</feature>
<feature type="compositionally biased region" description="Polar residues" evidence="1">
    <location>
        <begin position="183"/>
        <end position="192"/>
    </location>
</feature>
<keyword evidence="4" id="KW-1185">Reference proteome</keyword>
<feature type="transmembrane region" description="Helical" evidence="2">
    <location>
        <begin position="352"/>
        <end position="374"/>
    </location>
</feature>
<gene>
    <name evidence="3" type="ORF">STRCI_003932</name>
</gene>
<feature type="transmembrane region" description="Helical" evidence="2">
    <location>
        <begin position="70"/>
        <end position="92"/>
    </location>
</feature>
<feature type="transmembrane region" description="Helical" evidence="2">
    <location>
        <begin position="268"/>
        <end position="288"/>
    </location>
</feature>
<sequence length="753" mass="80001">MGRLGRAGLGRTGRRTVLLGGALVLLGSPWLREPLYEYQPDKPVVSFVHRALYVPTWDLSPSSEGFAEPLYLAGNTALIVLLAGVLLTTRLLTRSPASGGLRWLAALGAGVLLSLVAAVTSWAVVKADGDESLLFFGSPTNAVIVNFLVDGLVFGVLLGLGLAIASGGTGTRAAMSRIRERSSTMAPSSAPRSSDVPGGAVGSTAPDDTTRHLCAAAYTDPGFTRRVVEDVLRDEFGAIAPSPGVDLVPVVRHSLAARRLHRARDHRLAAVYLLIAAFGPLWLVYGHLSFKALAAASRAPRRAVRGREPVDTAAAVRWLVATVAGILLAGVLLGMFLSALPLSGVWSWLAGSYARGVPPLLAVIGSGVWAFWIMSQEELNTDRLMRASLRRETFDAQARPESAAEPSAEPSWATAGVRAMAKSQSGNVTVYSGFSPFIGQGVRQSQWALSLPLLPAAPGTPLTGFDTWDAVEQLRARLREAAARPPVDGGPSLAALEVEDRVFVSGTQLAEDRRLLPALVKAPTTRLSDAAVREIALDPQGTPRHCLAAHLPLWGGAVVPSQLLHIAVVGKTLHLHCDRHVLTPLRPDLRGVDLLPASLTPAHRAGLLLTALRRSGAALFGAPRAVVGDALREWGRPRRRRRERAAAQTDPAFDRGARLSVREHAMSAEYLDHFQRVDAERAFAALDRHALAAVRDFLDERGVDTTDFRTQTQTILNHGVLQTGGVSVVGNQAVGQAAQATAHNATATAPAPQ</sequence>
<keyword evidence="2" id="KW-0812">Transmembrane</keyword>
<dbReference type="EMBL" id="CP114413">
    <property type="protein sequence ID" value="WAZ22662.1"/>
    <property type="molecule type" value="Genomic_DNA"/>
</dbReference>
<dbReference type="Proteomes" id="UP001164439">
    <property type="component" value="Chromosome"/>
</dbReference>
<accession>A0ABY7KGX1</accession>
<keyword evidence="2" id="KW-1133">Transmembrane helix</keyword>